<feature type="binding site" evidence="7">
    <location>
        <position position="301"/>
    </location>
    <ligand>
        <name>D-alanine</name>
        <dbReference type="ChEBI" id="CHEBI:57416"/>
    </ligand>
</feature>
<dbReference type="InterPro" id="IPR025110">
    <property type="entry name" value="AMP-bd_C"/>
</dbReference>
<feature type="domain" description="AMP-binding enzyme C-terminal" evidence="9">
    <location>
        <begin position="416"/>
        <end position="494"/>
    </location>
</feature>
<comment type="caution">
    <text evidence="10">The sequence shown here is derived from an EMBL/GenBank/DDBJ whole genome shotgun (WGS) entry which is preliminary data.</text>
</comment>
<dbReference type="UniPathway" id="UPA00556"/>
<dbReference type="CDD" id="cd05945">
    <property type="entry name" value="DltA"/>
    <property type="match status" value="1"/>
</dbReference>
<dbReference type="HAMAP" id="MF_00593">
    <property type="entry name" value="DltA"/>
    <property type="match status" value="1"/>
</dbReference>
<dbReference type="Pfam" id="PF13193">
    <property type="entry name" value="AMP-binding_C"/>
    <property type="match status" value="1"/>
</dbReference>
<comment type="pathway">
    <text evidence="7">Cell wall biogenesis; lipoteichoic acid biosynthesis.</text>
</comment>
<comment type="subcellular location">
    <subcellularLocation>
        <location evidence="7">Cytoplasm</location>
    </subcellularLocation>
</comment>
<dbReference type="PANTHER" id="PTHR45398">
    <property type="match status" value="1"/>
</dbReference>
<dbReference type="GO" id="GO:0047473">
    <property type="term" value="F:D-alanine [D-alanyl carrier protein] ligase activity"/>
    <property type="evidence" value="ECO:0007669"/>
    <property type="project" value="UniProtKB-UniRule"/>
</dbReference>
<feature type="binding site" evidence="7">
    <location>
        <position position="494"/>
    </location>
    <ligand>
        <name>ATP</name>
        <dbReference type="ChEBI" id="CHEBI:30616"/>
    </ligand>
</feature>
<feature type="binding site" evidence="7">
    <location>
        <begin position="395"/>
        <end position="398"/>
    </location>
    <ligand>
        <name>ATP</name>
        <dbReference type="ChEBI" id="CHEBI:30616"/>
    </ligand>
</feature>
<dbReference type="InterPro" id="IPR020845">
    <property type="entry name" value="AMP-binding_CS"/>
</dbReference>
<comment type="function">
    <text evidence="5 7">Catalyzes the first step in the D-alanylation of lipoteichoic acid (LTA), the activation of D-alanine and its transfer onto the D-alanyl carrier protein (Dcp) DltC. In an ATP-dependent two-step reaction, forms a high energy D-alanyl-AMP intermediate, followed by transfer of the D-alanyl residue as a thiol ester to the phosphopantheinyl prosthetic group of the Dcp. D-alanylation of LTA plays an important role in modulating the properties of the cell wall in Gram-positive bacteria, influencing the net charge of the cell wall.</text>
</comment>
<evidence type="ECO:0000313" key="11">
    <source>
        <dbReference type="Proteomes" id="UP000032552"/>
    </source>
</evidence>
<dbReference type="InterPro" id="IPR042099">
    <property type="entry name" value="ANL_N_sf"/>
</dbReference>
<dbReference type="InterPro" id="IPR044507">
    <property type="entry name" value="DltA-like"/>
</dbReference>
<evidence type="ECO:0000256" key="6">
    <source>
        <dbReference type="ARBA" id="ARBA00061336"/>
    </source>
</evidence>
<evidence type="ECO:0000259" key="9">
    <source>
        <dbReference type="Pfam" id="PF13193"/>
    </source>
</evidence>
<organism evidence="10 11">
    <name type="scientific">Lacticaseibacillus paracasei NRIC 0644</name>
    <dbReference type="NCBI Taxonomy" id="1435038"/>
    <lineage>
        <taxon>Bacteria</taxon>
        <taxon>Bacillati</taxon>
        <taxon>Bacillota</taxon>
        <taxon>Bacilli</taxon>
        <taxon>Lactobacillales</taxon>
        <taxon>Lactobacillaceae</taxon>
        <taxon>Lacticaseibacillus</taxon>
    </lineage>
</organism>
<dbReference type="EC" id="6.2.1.54" evidence="7"/>
<feature type="binding site" evidence="7">
    <location>
        <position position="383"/>
    </location>
    <ligand>
        <name>ATP</name>
        <dbReference type="ChEBI" id="CHEBI:30616"/>
    </ligand>
</feature>
<accession>A0A0C9PSE1</accession>
<evidence type="ECO:0000256" key="4">
    <source>
        <dbReference type="ARBA" id="ARBA00022840"/>
    </source>
</evidence>
<dbReference type="NCBIfam" id="NF003417">
    <property type="entry name" value="PRK04813.1"/>
    <property type="match status" value="1"/>
</dbReference>
<keyword evidence="3 7" id="KW-0547">Nucleotide-binding</keyword>
<dbReference type="EMBL" id="BAYM01000376">
    <property type="protein sequence ID" value="GAN37806.1"/>
    <property type="molecule type" value="Genomic_DNA"/>
</dbReference>
<reference evidence="11" key="1">
    <citation type="submission" date="2014-05" db="EMBL/GenBank/DDBJ databases">
        <title>Whole genome sequencing of Lactobacillus casei NRIC0644.</title>
        <authorList>
            <person name="Atarashi H."/>
            <person name="Yoshida Y."/>
            <person name="Fujimura S."/>
            <person name="Tanaka N."/>
            <person name="Shiwa Y."/>
            <person name="Yoshikawa H."/>
            <person name="Okada S."/>
            <person name="Nakagawa J."/>
        </authorList>
    </citation>
    <scope>NUCLEOTIDE SEQUENCE [LARGE SCALE GENOMIC DNA]</scope>
    <source>
        <strain evidence="11">NRIC0644</strain>
    </source>
</reference>
<dbReference type="RefSeq" id="WP_003574134.1">
    <property type="nucleotide sequence ID" value="NZ_BAYM01000376.1"/>
</dbReference>
<feature type="domain" description="AMP-dependent synthetase/ligase" evidence="8">
    <location>
        <begin position="10"/>
        <end position="360"/>
    </location>
</feature>
<dbReference type="PROSITE" id="PS00455">
    <property type="entry name" value="AMP_BINDING"/>
    <property type="match status" value="1"/>
</dbReference>
<evidence type="ECO:0000256" key="2">
    <source>
        <dbReference type="ARBA" id="ARBA00022598"/>
    </source>
</evidence>
<dbReference type="Pfam" id="PF00501">
    <property type="entry name" value="AMP-binding"/>
    <property type="match status" value="1"/>
</dbReference>
<feature type="binding site" evidence="7">
    <location>
        <position position="494"/>
    </location>
    <ligand>
        <name>D-alanine</name>
        <dbReference type="ChEBI" id="CHEBI:57416"/>
    </ligand>
</feature>
<name>A0A0C9PSE1_LACPA</name>
<dbReference type="GO" id="GO:0070395">
    <property type="term" value="P:lipoteichoic acid biosynthetic process"/>
    <property type="evidence" value="ECO:0007669"/>
    <property type="project" value="UniProtKB-UniRule"/>
</dbReference>
<feature type="binding site" evidence="7">
    <location>
        <begin position="292"/>
        <end position="297"/>
    </location>
    <ligand>
        <name>ATP</name>
        <dbReference type="ChEBI" id="CHEBI:30616"/>
    </ligand>
</feature>
<dbReference type="GO" id="GO:0005524">
    <property type="term" value="F:ATP binding"/>
    <property type="evidence" value="ECO:0007669"/>
    <property type="project" value="UniProtKB-KW"/>
</dbReference>
<evidence type="ECO:0000259" key="8">
    <source>
        <dbReference type="Pfam" id="PF00501"/>
    </source>
</evidence>
<dbReference type="SUPFAM" id="SSF56801">
    <property type="entry name" value="Acetyl-CoA synthetase-like"/>
    <property type="match status" value="1"/>
</dbReference>
<dbReference type="Proteomes" id="UP000032552">
    <property type="component" value="Unassembled WGS sequence"/>
</dbReference>
<keyword evidence="1 7" id="KW-0963">Cytoplasm</keyword>
<dbReference type="InterPro" id="IPR045851">
    <property type="entry name" value="AMP-bd_C_sf"/>
</dbReference>
<dbReference type="PANTHER" id="PTHR45398:SF1">
    <property type="entry name" value="ENZYME, PUTATIVE (JCVI)-RELATED"/>
    <property type="match status" value="1"/>
</dbReference>
<dbReference type="GO" id="GO:0005737">
    <property type="term" value="C:cytoplasm"/>
    <property type="evidence" value="ECO:0007669"/>
    <property type="project" value="UniProtKB-SubCell"/>
</dbReference>
<dbReference type="AlphaFoldDB" id="A0A0C9PSE1"/>
<protein>
    <recommendedName>
        <fullName evidence="7">D-alanine--D-alanyl carrier protein ligase</fullName>
        <shortName evidence="7">DCL</shortName>
        <ecNumber evidence="7">6.2.1.54</ecNumber>
    </recommendedName>
    <alternativeName>
        <fullName evidence="7">D-alanine--poly(phosphoribitol) ligase subunit 1</fullName>
    </alternativeName>
    <alternativeName>
        <fullName evidence="7">D-alanine-activating enzyme</fullName>
        <shortName evidence="7">DAE</shortName>
    </alternativeName>
</protein>
<dbReference type="Gene3D" id="3.40.50.12780">
    <property type="entry name" value="N-terminal domain of ligase-like"/>
    <property type="match status" value="1"/>
</dbReference>
<comment type="similarity">
    <text evidence="6 7">Belongs to the ATP-dependent AMP-binding enzyme family. DltA subfamily.</text>
</comment>
<evidence type="ECO:0000256" key="5">
    <source>
        <dbReference type="ARBA" id="ARBA00054605"/>
    </source>
</evidence>
<evidence type="ECO:0000256" key="3">
    <source>
        <dbReference type="ARBA" id="ARBA00022741"/>
    </source>
</evidence>
<feature type="binding site" evidence="7">
    <location>
        <position position="197"/>
    </location>
    <ligand>
        <name>D-alanine</name>
        <dbReference type="ChEBI" id="CHEBI:57416"/>
    </ligand>
</feature>
<dbReference type="NCBIfam" id="TIGR01733">
    <property type="entry name" value="AA-adenyl-dom"/>
    <property type="match status" value="1"/>
</dbReference>
<feature type="binding site" evidence="7">
    <location>
        <begin position="152"/>
        <end position="153"/>
    </location>
    <ligand>
        <name>ATP</name>
        <dbReference type="ChEBI" id="CHEBI:30616"/>
    </ligand>
</feature>
<keyword evidence="4 7" id="KW-0067">ATP-binding</keyword>
<dbReference type="InterPro" id="IPR010071">
    <property type="entry name" value="AA_adenyl_dom"/>
</dbReference>
<dbReference type="NCBIfam" id="TIGR01734">
    <property type="entry name" value="D-ala-DACP-lig"/>
    <property type="match status" value="1"/>
</dbReference>
<dbReference type="InterPro" id="IPR010072">
    <property type="entry name" value="DltA"/>
</dbReference>
<sequence>MIDNVITAIDRVAAEHPTRVAYDYEGTQYTYAQLKEGSDRLAGFFAETLPEHEPIIVYGGQTFDMVEVFLGLSKSGHAYIPIDTHSPNERITQVQDVAHTPAIIEVAPLPIAVPDVQIIRAPELHEAEKTHAPISSLQHAVVGDDNYYIIFTSGTTGKPKGVQISHDNLLSYVNWNISDFGLKEGVVAMSQPPYSFDLSVMDLYPTLVLGGTLKALPKEVTDNFKTLFATLPKLGLNEWVSTPSFAEIALLDPNFNQDNYPDLTHFLFCGEELVNKTAQELITRFPKATVYNTYGPTETTVAVTGMAITQDIVDQYPRLPIGFAKPDTEIFVVDEQGNQVSAGTEGELMIVGPSVSKGYLNNPEKTAKAFFNVGSQRGYRSGDLATMTEDGMIFYRGRTDFQVKLHGYRIELEDVDHNLNQVSYIKQASTVPRYNKDHKVAQLIAFAVAKPNDFESDMKLTQAVKAELGKMVMEYMIPQRIIYRDKLPLTANGKVDRKALIAEVNH</sequence>
<evidence type="ECO:0000256" key="1">
    <source>
        <dbReference type="ARBA" id="ARBA00022490"/>
    </source>
</evidence>
<keyword evidence="2 7" id="KW-0436">Ligase</keyword>
<dbReference type="FunFam" id="3.30.300.30:FF:000012">
    <property type="entry name" value="D-alanine--D-alanyl carrier protein ligase"/>
    <property type="match status" value="1"/>
</dbReference>
<comment type="catalytic activity">
    <reaction evidence="7">
        <text>holo-[D-alanyl-carrier protein] + D-alanine + ATP = D-alanyl-[D-alanyl-carrier protein] + AMP + diphosphate</text>
        <dbReference type="Rhea" id="RHEA:55132"/>
        <dbReference type="Rhea" id="RHEA-COMP:14102"/>
        <dbReference type="Rhea" id="RHEA-COMP:14103"/>
        <dbReference type="ChEBI" id="CHEBI:30616"/>
        <dbReference type="ChEBI" id="CHEBI:33019"/>
        <dbReference type="ChEBI" id="CHEBI:57416"/>
        <dbReference type="ChEBI" id="CHEBI:64479"/>
        <dbReference type="ChEBI" id="CHEBI:138620"/>
        <dbReference type="ChEBI" id="CHEBI:456215"/>
        <dbReference type="EC" id="6.2.1.54"/>
    </reaction>
</comment>
<evidence type="ECO:0000256" key="7">
    <source>
        <dbReference type="HAMAP-Rule" id="MF_00593"/>
    </source>
</evidence>
<gene>
    <name evidence="7" type="primary">dltA</name>
    <name evidence="10" type="ORF">LC0644_2395</name>
</gene>
<evidence type="ECO:0000313" key="10">
    <source>
        <dbReference type="EMBL" id="GAN37806.1"/>
    </source>
</evidence>
<dbReference type="InterPro" id="IPR000873">
    <property type="entry name" value="AMP-dep_synth/lig_dom"/>
</dbReference>
<dbReference type="Gene3D" id="3.30.300.30">
    <property type="match status" value="1"/>
</dbReference>
<proteinExistence type="inferred from homology"/>